<accession>A0AAE1D098</accession>
<evidence type="ECO:0000313" key="3">
    <source>
        <dbReference type="Proteomes" id="UP001283361"/>
    </source>
</evidence>
<dbReference type="Proteomes" id="UP001283361">
    <property type="component" value="Unassembled WGS sequence"/>
</dbReference>
<comment type="caution">
    <text evidence="2">The sequence shown here is derived from an EMBL/GenBank/DDBJ whole genome shotgun (WGS) entry which is preliminary data.</text>
</comment>
<organism evidence="2 3">
    <name type="scientific">Elysia crispata</name>
    <name type="common">lettuce slug</name>
    <dbReference type="NCBI Taxonomy" id="231223"/>
    <lineage>
        <taxon>Eukaryota</taxon>
        <taxon>Metazoa</taxon>
        <taxon>Spiralia</taxon>
        <taxon>Lophotrochozoa</taxon>
        <taxon>Mollusca</taxon>
        <taxon>Gastropoda</taxon>
        <taxon>Heterobranchia</taxon>
        <taxon>Euthyneura</taxon>
        <taxon>Panpulmonata</taxon>
        <taxon>Sacoglossa</taxon>
        <taxon>Placobranchoidea</taxon>
        <taxon>Plakobranchidae</taxon>
        <taxon>Elysia</taxon>
    </lineage>
</organism>
<sequence length="128" mass="14058">MDGLNMIKGASIGAYAPLVFHLVSNRPDRPWLSHIKPEANYKSMVDIRVRPLSVSSVLDTAANYKSMVDIRGVLTSRSRGEITESPSLTELLSPDHCVLMEAALTSQWSSGDRSRTGSDRLGHNHLVL</sequence>
<dbReference type="EMBL" id="JAWDGP010006075">
    <property type="protein sequence ID" value="KAK3747710.1"/>
    <property type="molecule type" value="Genomic_DNA"/>
</dbReference>
<name>A0AAE1D098_9GAST</name>
<protein>
    <submittedName>
        <fullName evidence="2">Uncharacterized protein</fullName>
    </submittedName>
</protein>
<reference evidence="2" key="1">
    <citation type="journal article" date="2023" name="G3 (Bethesda)">
        <title>A reference genome for the long-term kleptoplast-retaining sea slug Elysia crispata morphotype clarki.</title>
        <authorList>
            <person name="Eastman K.E."/>
            <person name="Pendleton A.L."/>
            <person name="Shaikh M.A."/>
            <person name="Suttiyut T."/>
            <person name="Ogas R."/>
            <person name="Tomko P."/>
            <person name="Gavelis G."/>
            <person name="Widhalm J.R."/>
            <person name="Wisecaver J.H."/>
        </authorList>
    </citation>
    <scope>NUCLEOTIDE SEQUENCE</scope>
    <source>
        <strain evidence="2">ECLA1</strain>
    </source>
</reference>
<dbReference type="AlphaFoldDB" id="A0AAE1D098"/>
<keyword evidence="3" id="KW-1185">Reference proteome</keyword>
<proteinExistence type="predicted"/>
<feature type="compositionally biased region" description="Basic and acidic residues" evidence="1">
    <location>
        <begin position="112"/>
        <end position="122"/>
    </location>
</feature>
<evidence type="ECO:0000256" key="1">
    <source>
        <dbReference type="SAM" id="MobiDB-lite"/>
    </source>
</evidence>
<gene>
    <name evidence="2" type="ORF">RRG08_024857</name>
</gene>
<evidence type="ECO:0000313" key="2">
    <source>
        <dbReference type="EMBL" id="KAK3747710.1"/>
    </source>
</evidence>
<feature type="region of interest" description="Disordered" evidence="1">
    <location>
        <begin position="109"/>
        <end position="128"/>
    </location>
</feature>